<evidence type="ECO:0000256" key="2">
    <source>
        <dbReference type="RuleBase" id="RU003452"/>
    </source>
</evidence>
<dbReference type="Gene3D" id="3.30.2140.10">
    <property type="entry name" value="Arylamine N-acetyltransferase"/>
    <property type="match status" value="1"/>
</dbReference>
<protein>
    <submittedName>
        <fullName evidence="4">Arylamine N-acetyltransferase</fullName>
    </submittedName>
</protein>
<dbReference type="EMBL" id="JBHSXS010000072">
    <property type="protein sequence ID" value="MFC6887183.1"/>
    <property type="molecule type" value="Genomic_DNA"/>
</dbReference>
<dbReference type="InterPro" id="IPR001447">
    <property type="entry name" value="Arylamine_N-AcTrfase"/>
</dbReference>
<dbReference type="RefSeq" id="WP_160821485.1">
    <property type="nucleotide sequence ID" value="NZ_JBHSXS010000072.1"/>
</dbReference>
<organism evidence="4 5">
    <name type="scientific">Actinomadura yumaensis</name>
    <dbReference type="NCBI Taxonomy" id="111807"/>
    <lineage>
        <taxon>Bacteria</taxon>
        <taxon>Bacillati</taxon>
        <taxon>Actinomycetota</taxon>
        <taxon>Actinomycetes</taxon>
        <taxon>Streptosporangiales</taxon>
        <taxon>Thermomonosporaceae</taxon>
        <taxon>Actinomadura</taxon>
    </lineage>
</organism>
<evidence type="ECO:0000313" key="4">
    <source>
        <dbReference type="EMBL" id="MFC6887183.1"/>
    </source>
</evidence>
<comment type="caution">
    <text evidence="4">The sequence shown here is derived from an EMBL/GenBank/DDBJ whole genome shotgun (WGS) entry which is preliminary data.</text>
</comment>
<comment type="similarity">
    <text evidence="1 2">Belongs to the arylamine N-acetyltransferase family.</text>
</comment>
<feature type="region of interest" description="Disordered" evidence="3">
    <location>
        <begin position="232"/>
        <end position="256"/>
    </location>
</feature>
<evidence type="ECO:0000256" key="1">
    <source>
        <dbReference type="ARBA" id="ARBA00006547"/>
    </source>
</evidence>
<evidence type="ECO:0000256" key="3">
    <source>
        <dbReference type="SAM" id="MobiDB-lite"/>
    </source>
</evidence>
<keyword evidence="5" id="KW-1185">Reference proteome</keyword>
<reference evidence="5" key="1">
    <citation type="journal article" date="2019" name="Int. J. Syst. Evol. Microbiol.">
        <title>The Global Catalogue of Microorganisms (GCM) 10K type strain sequencing project: providing services to taxonomists for standard genome sequencing and annotation.</title>
        <authorList>
            <consortium name="The Broad Institute Genomics Platform"/>
            <consortium name="The Broad Institute Genome Sequencing Center for Infectious Disease"/>
            <person name="Wu L."/>
            <person name="Ma J."/>
        </authorList>
    </citation>
    <scope>NUCLEOTIDE SEQUENCE [LARGE SCALE GENOMIC DNA]</scope>
    <source>
        <strain evidence="5">JCM 3369</strain>
    </source>
</reference>
<sequence length="295" mass="32996">MDHDPGRDWQGGRLDLDAYLARIGFEGERTPTIAALRALQRGHVTTFPFENLEIMLGRPVVLDMDHLQDKFLRGRRGGYCFEHAKLFAAVLERLGFSFRALIGRVTMGADKLRPATHAILLVTTDDGGERARWVCDVGFGGGPLEPIPFVDGTEVFQDGWGFRLEQLTNAAEGLPGVQEWGLSQREPDGWLQRHNFVVAPSYPLDFEVLSHFVSTHAHSPFTTRPYTQRFTGDRHHQLDGTTLTTTTPDGQRTQREVAPEELPDVLRDTFDIVLDPDDTDRLVSRAPRVQGVGIG</sequence>
<dbReference type="Proteomes" id="UP001596380">
    <property type="component" value="Unassembled WGS sequence"/>
</dbReference>
<proteinExistence type="inferred from homology"/>
<dbReference type="Pfam" id="PF00797">
    <property type="entry name" value="Acetyltransf_2"/>
    <property type="match status" value="1"/>
</dbReference>
<dbReference type="SUPFAM" id="SSF54001">
    <property type="entry name" value="Cysteine proteinases"/>
    <property type="match status" value="1"/>
</dbReference>
<dbReference type="Gene3D" id="2.40.128.150">
    <property type="entry name" value="Cysteine proteinases"/>
    <property type="match status" value="1"/>
</dbReference>
<feature type="compositionally biased region" description="Low complexity" evidence="3">
    <location>
        <begin position="239"/>
        <end position="251"/>
    </location>
</feature>
<gene>
    <name evidence="4" type="ORF">ACFQKB_45995</name>
</gene>
<name>A0ABW2D3C5_9ACTN</name>
<evidence type="ECO:0000313" key="5">
    <source>
        <dbReference type="Proteomes" id="UP001596380"/>
    </source>
</evidence>
<accession>A0ABW2D3C5</accession>
<dbReference type="PANTHER" id="PTHR11786:SF0">
    <property type="entry name" value="ARYLAMINE N-ACETYLTRANSFERASE 4-RELATED"/>
    <property type="match status" value="1"/>
</dbReference>
<dbReference type="PRINTS" id="PR01543">
    <property type="entry name" value="ANATRNSFRASE"/>
</dbReference>
<dbReference type="PANTHER" id="PTHR11786">
    <property type="entry name" value="N-HYDROXYARYLAMINE O-ACETYLTRANSFERASE"/>
    <property type="match status" value="1"/>
</dbReference>
<dbReference type="InterPro" id="IPR038765">
    <property type="entry name" value="Papain-like_cys_pep_sf"/>
</dbReference>